<dbReference type="Proteomes" id="UP000612352">
    <property type="component" value="Unassembled WGS sequence"/>
</dbReference>
<dbReference type="PANTHER" id="PTHR30146">
    <property type="entry name" value="LACI-RELATED TRANSCRIPTIONAL REPRESSOR"/>
    <property type="match status" value="1"/>
</dbReference>
<evidence type="ECO:0000256" key="1">
    <source>
        <dbReference type="ARBA" id="ARBA00023015"/>
    </source>
</evidence>
<dbReference type="Pfam" id="PF13377">
    <property type="entry name" value="Peripla_BP_3"/>
    <property type="match status" value="1"/>
</dbReference>
<dbReference type="PROSITE" id="PS00356">
    <property type="entry name" value="HTH_LACI_1"/>
    <property type="match status" value="1"/>
</dbReference>
<keyword evidence="1" id="KW-0805">Transcription regulation</keyword>
<dbReference type="PANTHER" id="PTHR30146:SF153">
    <property type="entry name" value="LACTOSE OPERON REPRESSOR"/>
    <property type="match status" value="1"/>
</dbReference>
<dbReference type="InterPro" id="IPR046335">
    <property type="entry name" value="LacI/GalR-like_sensor"/>
</dbReference>
<sequence>MKDVAARAGVSQQTVSLVLRGEAGPSSASREKVLEAAASLRYRRNASARLLRQRRSRLIGVLYAAANTFELQVVERILEVTAEQGFDVVLGPVSELRTTEVVVTELLEHRVEALACYNPDPHSPALRSAIAAMPVVWLGERAPDLGADGGLLDAVRTDEATGLRLLVEHLHGLGHTEIAYAGGAGGRVGTDRADAYREAMHAAGLDAQIDVLGVGFGEEDGALAVRTLLARERLPTAVIGCSDHCGAGMLGALVRAGLRIPEDVSLTGYDDSSVAALSYVDLTSVHQDVDRTARATLAAIERRLEHPEAPAEDQATLAELAVRSSTGPAPSR</sequence>
<evidence type="ECO:0000313" key="5">
    <source>
        <dbReference type="EMBL" id="MBK0330414.1"/>
    </source>
</evidence>
<name>A0ABS1B6Y2_9MICO</name>
<evidence type="ECO:0000256" key="2">
    <source>
        <dbReference type="ARBA" id="ARBA00023125"/>
    </source>
</evidence>
<dbReference type="Gene3D" id="3.40.50.2300">
    <property type="match status" value="2"/>
</dbReference>
<accession>A0ABS1B6Y2</accession>
<dbReference type="SUPFAM" id="SSF47413">
    <property type="entry name" value="lambda repressor-like DNA-binding domains"/>
    <property type="match status" value="1"/>
</dbReference>
<dbReference type="EMBL" id="JAEDAJ010000001">
    <property type="protein sequence ID" value="MBK0330414.1"/>
    <property type="molecule type" value="Genomic_DNA"/>
</dbReference>
<dbReference type="InterPro" id="IPR028082">
    <property type="entry name" value="Peripla_BP_I"/>
</dbReference>
<evidence type="ECO:0000259" key="4">
    <source>
        <dbReference type="PROSITE" id="PS50932"/>
    </source>
</evidence>
<feature type="domain" description="HTH lacI-type" evidence="4">
    <location>
        <begin position="1"/>
        <end position="53"/>
    </location>
</feature>
<evidence type="ECO:0000256" key="3">
    <source>
        <dbReference type="ARBA" id="ARBA00023163"/>
    </source>
</evidence>
<dbReference type="GO" id="GO:0003677">
    <property type="term" value="F:DNA binding"/>
    <property type="evidence" value="ECO:0007669"/>
    <property type="project" value="UniProtKB-KW"/>
</dbReference>
<dbReference type="CDD" id="cd06267">
    <property type="entry name" value="PBP1_LacI_sugar_binding-like"/>
    <property type="match status" value="1"/>
</dbReference>
<keyword evidence="3" id="KW-0804">Transcription</keyword>
<keyword evidence="2 5" id="KW-0238">DNA-binding</keyword>
<dbReference type="SMART" id="SM00354">
    <property type="entry name" value="HTH_LACI"/>
    <property type="match status" value="1"/>
</dbReference>
<dbReference type="InterPro" id="IPR010982">
    <property type="entry name" value="Lambda_DNA-bd_dom_sf"/>
</dbReference>
<dbReference type="PROSITE" id="PS50932">
    <property type="entry name" value="HTH_LACI_2"/>
    <property type="match status" value="1"/>
</dbReference>
<dbReference type="SUPFAM" id="SSF53822">
    <property type="entry name" value="Periplasmic binding protein-like I"/>
    <property type="match status" value="1"/>
</dbReference>
<protein>
    <submittedName>
        <fullName evidence="5">LacI family DNA-binding transcriptional regulator</fullName>
    </submittedName>
</protein>
<evidence type="ECO:0000313" key="6">
    <source>
        <dbReference type="Proteomes" id="UP000612352"/>
    </source>
</evidence>
<reference evidence="5 6" key="1">
    <citation type="submission" date="2020-12" db="EMBL/GenBank/DDBJ databases">
        <title>Brachybacterium sp. MASK1Z-5, whole genome shotgun sequence.</title>
        <authorList>
            <person name="Tuo L."/>
        </authorList>
    </citation>
    <scope>NUCLEOTIDE SEQUENCE [LARGE SCALE GENOMIC DNA]</scope>
    <source>
        <strain evidence="5 6">MASK1Z-5</strain>
    </source>
</reference>
<keyword evidence="6" id="KW-1185">Reference proteome</keyword>
<dbReference type="Pfam" id="PF00356">
    <property type="entry name" value="LacI"/>
    <property type="match status" value="1"/>
</dbReference>
<proteinExistence type="predicted"/>
<dbReference type="CDD" id="cd01392">
    <property type="entry name" value="HTH_LacI"/>
    <property type="match status" value="1"/>
</dbReference>
<gene>
    <name evidence="5" type="ORF">I8D64_03255</name>
</gene>
<dbReference type="InterPro" id="IPR000843">
    <property type="entry name" value="HTH_LacI"/>
</dbReference>
<comment type="caution">
    <text evidence="5">The sequence shown here is derived from an EMBL/GenBank/DDBJ whole genome shotgun (WGS) entry which is preliminary data.</text>
</comment>
<dbReference type="Gene3D" id="1.10.260.40">
    <property type="entry name" value="lambda repressor-like DNA-binding domains"/>
    <property type="match status" value="1"/>
</dbReference>
<dbReference type="RefSeq" id="WP_200501030.1">
    <property type="nucleotide sequence ID" value="NZ_JAEDAJ010000001.1"/>
</dbReference>
<organism evidence="5 6">
    <name type="scientific">Brachybacterium halotolerans</name>
    <dbReference type="NCBI Taxonomy" id="2795215"/>
    <lineage>
        <taxon>Bacteria</taxon>
        <taxon>Bacillati</taxon>
        <taxon>Actinomycetota</taxon>
        <taxon>Actinomycetes</taxon>
        <taxon>Micrococcales</taxon>
        <taxon>Dermabacteraceae</taxon>
        <taxon>Brachybacterium</taxon>
    </lineage>
</organism>